<organism evidence="1 2">
    <name type="scientific">Marinagarivorans cellulosilyticus</name>
    <dbReference type="NCBI Taxonomy" id="2721545"/>
    <lineage>
        <taxon>Bacteria</taxon>
        <taxon>Pseudomonadati</taxon>
        <taxon>Pseudomonadota</taxon>
        <taxon>Gammaproteobacteria</taxon>
        <taxon>Cellvibrionales</taxon>
        <taxon>Cellvibrionaceae</taxon>
        <taxon>Marinagarivorans</taxon>
    </lineage>
</organism>
<proteinExistence type="predicted"/>
<dbReference type="Proteomes" id="UP001320119">
    <property type="component" value="Chromosome"/>
</dbReference>
<dbReference type="EMBL" id="AP023086">
    <property type="protein sequence ID" value="BCD97475.1"/>
    <property type="molecule type" value="Genomic_DNA"/>
</dbReference>
<name>A0AAN1WH67_9GAMM</name>
<accession>A0AAN1WH67</accession>
<dbReference type="RefSeq" id="WP_236986943.1">
    <property type="nucleotide sequence ID" value="NZ_AP023086.1"/>
</dbReference>
<sequence>MKVSDEDTTMSAMQSAYQAGIVARASRRLIECHNLESFLCCAHKTLQDLGCSGFAQFQFNEESRHIKFGDTVRLHQRAALHGAEAYVDGRDDSQFTYHGEQILLIIDIEFCNPRDSDILKDNVAIFADSMSSWLDHHSKLHRERVTSAAEKLSVVNNLNNFTRCLYRINDHLLETQRHVREDLLSQLITAFPVMGLDADQENTILDIVNAAIERENQLLGSQIKQNIELRSLMESAVEALTPAEKRYYATPLLDDDIILFN</sequence>
<evidence type="ECO:0000313" key="2">
    <source>
        <dbReference type="Proteomes" id="UP001320119"/>
    </source>
</evidence>
<reference evidence="1 2" key="1">
    <citation type="journal article" date="2022" name="IScience">
        <title>An ultrasensitive nanofiber-based assay for enzymatic hydrolysis and deep-sea microbial degradation of cellulose.</title>
        <authorList>
            <person name="Tsudome M."/>
            <person name="Tachioka M."/>
            <person name="Miyazaki M."/>
            <person name="Uchimura K."/>
            <person name="Tsuda M."/>
            <person name="Takaki Y."/>
            <person name="Deguchi S."/>
        </authorList>
    </citation>
    <scope>NUCLEOTIDE SEQUENCE [LARGE SCALE GENOMIC DNA]</scope>
    <source>
        <strain evidence="1 2">GE09</strain>
    </source>
</reference>
<protein>
    <submittedName>
        <fullName evidence="1">Uncharacterized protein</fullName>
    </submittedName>
</protein>
<gene>
    <name evidence="1" type="ORF">MARGE09_P1676</name>
</gene>
<dbReference type="KEGG" id="marq:MARGE09_P1676"/>
<evidence type="ECO:0000313" key="1">
    <source>
        <dbReference type="EMBL" id="BCD97475.1"/>
    </source>
</evidence>
<keyword evidence="2" id="KW-1185">Reference proteome</keyword>
<dbReference type="AlphaFoldDB" id="A0AAN1WH67"/>